<dbReference type="STRING" id="1121267.CCUN_0606"/>
<keyword evidence="6" id="KW-0653">Protein transport</keyword>
<feature type="compositionally biased region" description="Polar residues" evidence="7">
    <location>
        <begin position="439"/>
        <end position="448"/>
    </location>
</feature>
<evidence type="ECO:0000256" key="6">
    <source>
        <dbReference type="RuleBase" id="RU004057"/>
    </source>
</evidence>
<dbReference type="GO" id="GO:0005886">
    <property type="term" value="C:plasma membrane"/>
    <property type="evidence" value="ECO:0007669"/>
    <property type="project" value="UniProtKB-SubCell"/>
</dbReference>
<evidence type="ECO:0000256" key="1">
    <source>
        <dbReference type="ARBA" id="ARBA00004429"/>
    </source>
</evidence>
<evidence type="ECO:0000256" key="2">
    <source>
        <dbReference type="ARBA" id="ARBA00022475"/>
    </source>
</evidence>
<feature type="transmembrane region" description="Helical" evidence="8">
    <location>
        <begin position="24"/>
        <end position="47"/>
    </location>
</feature>
<gene>
    <name evidence="10" type="ORF">CCUN_0606</name>
</gene>
<keyword evidence="3 8" id="KW-0812">Transmembrane</keyword>
<dbReference type="GO" id="GO:0015031">
    <property type="term" value="P:protein transport"/>
    <property type="evidence" value="ECO:0007669"/>
    <property type="project" value="UniProtKB-KW"/>
</dbReference>
<dbReference type="InterPro" id="IPR002898">
    <property type="entry name" value="MotA_ExbB_proton_chnl"/>
</dbReference>
<feature type="transmembrane region" description="Helical" evidence="8">
    <location>
        <begin position="129"/>
        <end position="151"/>
    </location>
</feature>
<evidence type="ECO:0000256" key="3">
    <source>
        <dbReference type="ARBA" id="ARBA00022692"/>
    </source>
</evidence>
<feature type="compositionally biased region" description="Basic and acidic residues" evidence="7">
    <location>
        <begin position="460"/>
        <end position="480"/>
    </location>
</feature>
<comment type="subcellular location">
    <subcellularLocation>
        <location evidence="1">Cell inner membrane</location>
        <topology evidence="1">Multi-pass membrane protein</topology>
    </subcellularLocation>
    <subcellularLocation>
        <location evidence="6">Membrane</location>
        <topology evidence="6">Multi-pass membrane protein</topology>
    </subcellularLocation>
</comment>
<keyword evidence="5 8" id="KW-0472">Membrane</keyword>
<evidence type="ECO:0000256" key="8">
    <source>
        <dbReference type="SAM" id="Phobius"/>
    </source>
</evidence>
<dbReference type="eggNOG" id="COG0811">
    <property type="taxonomic scope" value="Bacteria"/>
</dbReference>
<dbReference type="OrthoDB" id="5359644at2"/>
<evidence type="ECO:0000256" key="4">
    <source>
        <dbReference type="ARBA" id="ARBA00022989"/>
    </source>
</evidence>
<dbReference type="Proteomes" id="UP000192902">
    <property type="component" value="Chromosome"/>
</dbReference>
<feature type="domain" description="MotA/TolQ/ExbB proton channel" evidence="9">
    <location>
        <begin position="125"/>
        <end position="209"/>
    </location>
</feature>
<feature type="transmembrane region" description="Helical" evidence="8">
    <location>
        <begin position="53"/>
        <end position="70"/>
    </location>
</feature>
<keyword evidence="2" id="KW-1003">Cell membrane</keyword>
<evidence type="ECO:0000259" key="9">
    <source>
        <dbReference type="Pfam" id="PF01618"/>
    </source>
</evidence>
<dbReference type="Pfam" id="PF01618">
    <property type="entry name" value="MotA_ExbB"/>
    <property type="match status" value="1"/>
</dbReference>
<evidence type="ECO:0000256" key="7">
    <source>
        <dbReference type="SAM" id="MobiDB-lite"/>
    </source>
</evidence>
<evidence type="ECO:0000313" key="11">
    <source>
        <dbReference type="Proteomes" id="UP000192902"/>
    </source>
</evidence>
<dbReference type="AlphaFoldDB" id="A0A1W6BW05"/>
<dbReference type="eggNOG" id="COG0488">
    <property type="taxonomic scope" value="Bacteria"/>
</dbReference>
<dbReference type="EMBL" id="CP020867">
    <property type="protein sequence ID" value="ARJ56240.1"/>
    <property type="molecule type" value="Genomic_DNA"/>
</dbReference>
<organism evidence="10 11">
    <name type="scientific">Campylobacter cuniculorum DSM 23162 = LMG 24588</name>
    <dbReference type="NCBI Taxonomy" id="1121267"/>
    <lineage>
        <taxon>Bacteria</taxon>
        <taxon>Pseudomonadati</taxon>
        <taxon>Campylobacterota</taxon>
        <taxon>Epsilonproteobacteria</taxon>
        <taxon>Campylobacterales</taxon>
        <taxon>Campylobacteraceae</taxon>
        <taxon>Campylobacter</taxon>
    </lineage>
</organism>
<comment type="similarity">
    <text evidence="6">Belongs to the exbB/tolQ family.</text>
</comment>
<proteinExistence type="inferred from homology"/>
<evidence type="ECO:0000256" key="5">
    <source>
        <dbReference type="ARBA" id="ARBA00023136"/>
    </source>
</evidence>
<dbReference type="KEGG" id="ccun:CCUN_0606"/>
<reference evidence="10 11" key="1">
    <citation type="submission" date="2017-04" db="EMBL/GenBank/DDBJ databases">
        <title>Complete genome sequence of the Campylobacter cuniculorum type strain LMG24588.</title>
        <authorList>
            <person name="Miller W.G."/>
            <person name="Yee E."/>
            <person name="Revez J."/>
            <person name="Bono J.L."/>
            <person name="Rossi M."/>
        </authorList>
    </citation>
    <scope>NUCLEOTIDE SEQUENCE [LARGE SCALE GENOMIC DNA]</scope>
    <source>
        <strain evidence="10 11">LMG 24588</strain>
    </source>
</reference>
<sequence length="480" mass="56023">MDIKSEEVLELVLPEGKERKSSLVYFKIIFIPALLYVFILLGYFKIIHFKIEIHTVIMTGIIFLAALIFSRHSAEYAYSIFEQQKDEFRQALKRYIMKNFLTIGKDTKSNANFDDFAYAYIKGARNENFASIGATIFPMMGILGTFISIAVSMPNFNSSDTQALEQEIAELLSGVATAFYVSIYGIFLALWWMFFEKYGTSKINKLLNRQKNATSGFFWTKEELDQRYLNESLKHFDKIGVIFQQVSSDDFFSGLDKTIERKFGLFQDMLNTEEKAIRISSEHIKQTMGELSKAQRDQRDLGKLYGEMLNAISTLSQNLRDINTRMSEQYNRLLDISTEKITHFDKTLINFDERVERFEKNFELYEKFMLENQEKIFNGFKTSLFEGMQQFKEIYEEERNIDDKIEMMDGLKKEIQALDDETNQTLMKLENSGLSQAIKQDAQNNTDAKLQMQDETDLNDQNKENEKNEDKENSQTKENQ</sequence>
<keyword evidence="4 8" id="KW-1133">Transmembrane helix</keyword>
<accession>A0A1W6BW05</accession>
<feature type="transmembrane region" description="Helical" evidence="8">
    <location>
        <begin position="171"/>
        <end position="195"/>
    </location>
</feature>
<name>A0A1W6BW05_9BACT</name>
<protein>
    <submittedName>
        <fullName evidence="10">Putative membrane protein</fullName>
    </submittedName>
</protein>
<dbReference type="RefSeq" id="WP_027306306.1">
    <property type="nucleotide sequence ID" value="NZ_CP020867.1"/>
</dbReference>
<evidence type="ECO:0000313" key="10">
    <source>
        <dbReference type="EMBL" id="ARJ56240.1"/>
    </source>
</evidence>
<keyword evidence="6" id="KW-0813">Transport</keyword>
<feature type="region of interest" description="Disordered" evidence="7">
    <location>
        <begin position="439"/>
        <end position="480"/>
    </location>
</feature>